<dbReference type="Gene3D" id="2.60.40.1180">
    <property type="entry name" value="Golgi alpha-mannosidase II"/>
    <property type="match status" value="2"/>
</dbReference>
<evidence type="ECO:0000256" key="1">
    <source>
        <dbReference type="ARBA" id="ARBA00004240"/>
    </source>
</evidence>
<keyword evidence="5 10" id="KW-0378">Hydrolase</keyword>
<proteinExistence type="inferred from homology"/>
<dbReference type="GO" id="GO:0030246">
    <property type="term" value="F:carbohydrate binding"/>
    <property type="evidence" value="ECO:0007669"/>
    <property type="project" value="InterPro"/>
</dbReference>
<gene>
    <name evidence="15" type="ORF">CEUTPL_LOCUS7548</name>
</gene>
<dbReference type="Pfam" id="PF13802">
    <property type="entry name" value="Gal_mutarotas_2"/>
    <property type="match status" value="1"/>
</dbReference>
<evidence type="ECO:0000256" key="2">
    <source>
        <dbReference type="ARBA" id="ARBA00004833"/>
    </source>
</evidence>
<organism evidence="15 16">
    <name type="scientific">Ceutorhynchus assimilis</name>
    <name type="common">cabbage seed weevil</name>
    <dbReference type="NCBI Taxonomy" id="467358"/>
    <lineage>
        <taxon>Eukaryota</taxon>
        <taxon>Metazoa</taxon>
        <taxon>Ecdysozoa</taxon>
        <taxon>Arthropoda</taxon>
        <taxon>Hexapoda</taxon>
        <taxon>Insecta</taxon>
        <taxon>Pterygota</taxon>
        <taxon>Neoptera</taxon>
        <taxon>Endopterygota</taxon>
        <taxon>Coleoptera</taxon>
        <taxon>Polyphaga</taxon>
        <taxon>Cucujiformia</taxon>
        <taxon>Curculionidae</taxon>
        <taxon>Ceutorhynchinae</taxon>
        <taxon>Ceutorhynchus</taxon>
    </lineage>
</organism>
<dbReference type="Gene3D" id="3.20.20.80">
    <property type="entry name" value="Glycosidases"/>
    <property type="match status" value="2"/>
</dbReference>
<dbReference type="InterPro" id="IPR013780">
    <property type="entry name" value="Glyco_hydro_b"/>
</dbReference>
<feature type="chain" id="PRO_5040357025" description="Glucosidase II subunit alpha" evidence="11">
    <location>
        <begin position="20"/>
        <end position="852"/>
    </location>
</feature>
<dbReference type="InterPro" id="IPR025887">
    <property type="entry name" value="Glyco_hydro_31_N_dom"/>
</dbReference>
<evidence type="ECO:0000256" key="3">
    <source>
        <dbReference type="ARBA" id="ARBA00007806"/>
    </source>
</evidence>
<keyword evidence="6" id="KW-0256">Endoplasmic reticulum</keyword>
<dbReference type="Pfam" id="PF21365">
    <property type="entry name" value="Glyco_hydro_31_3rd"/>
    <property type="match status" value="1"/>
</dbReference>
<comment type="pathway">
    <text evidence="2">Glycan metabolism; N-glycan metabolism.</text>
</comment>
<name>A0A9N9MM45_9CUCU</name>
<evidence type="ECO:0000256" key="6">
    <source>
        <dbReference type="ARBA" id="ARBA00022824"/>
    </source>
</evidence>
<dbReference type="InterPro" id="IPR017853">
    <property type="entry name" value="GH"/>
</dbReference>
<evidence type="ECO:0000256" key="11">
    <source>
        <dbReference type="SAM" id="SignalP"/>
    </source>
</evidence>
<comment type="similarity">
    <text evidence="3 10">Belongs to the glycosyl hydrolase 31 family.</text>
</comment>
<reference evidence="15" key="1">
    <citation type="submission" date="2022-01" db="EMBL/GenBank/DDBJ databases">
        <authorList>
            <person name="King R."/>
        </authorList>
    </citation>
    <scope>NUCLEOTIDE SEQUENCE</scope>
</reference>
<dbReference type="CDD" id="cd06603">
    <property type="entry name" value="GH31_GANC_GANAB_alpha"/>
    <property type="match status" value="1"/>
</dbReference>
<dbReference type="OrthoDB" id="3237269at2759"/>
<feature type="domain" description="Glycoside hydrolase family 31 TIM barrel" evidence="12">
    <location>
        <begin position="301"/>
        <end position="632"/>
    </location>
</feature>
<dbReference type="Gene3D" id="2.60.40.1760">
    <property type="entry name" value="glycosyl hydrolase (family 31)"/>
    <property type="match status" value="1"/>
</dbReference>
<dbReference type="InterPro" id="IPR011013">
    <property type="entry name" value="Gal_mutarotase_sf_dom"/>
</dbReference>
<evidence type="ECO:0000256" key="5">
    <source>
        <dbReference type="ARBA" id="ARBA00022801"/>
    </source>
</evidence>
<evidence type="ECO:0000256" key="9">
    <source>
        <dbReference type="ARBA" id="ARBA00042895"/>
    </source>
</evidence>
<dbReference type="EMBL" id="OU892279">
    <property type="protein sequence ID" value="CAG9766980.1"/>
    <property type="molecule type" value="Genomic_DNA"/>
</dbReference>
<dbReference type="InterPro" id="IPR000322">
    <property type="entry name" value="Glyco_hydro_31_TIM"/>
</dbReference>
<evidence type="ECO:0000313" key="15">
    <source>
        <dbReference type="EMBL" id="CAG9766980.1"/>
    </source>
</evidence>
<dbReference type="AlphaFoldDB" id="A0A9N9MM45"/>
<evidence type="ECO:0000259" key="13">
    <source>
        <dbReference type="Pfam" id="PF13802"/>
    </source>
</evidence>
<feature type="domain" description="Glycoside hydrolase family 31 N-terminal" evidence="13">
    <location>
        <begin position="82"/>
        <end position="260"/>
    </location>
</feature>
<dbReference type="CDD" id="cd14752">
    <property type="entry name" value="GH31_N"/>
    <property type="match status" value="1"/>
</dbReference>
<feature type="signal peptide" evidence="11">
    <location>
        <begin position="1"/>
        <end position="19"/>
    </location>
</feature>
<dbReference type="GO" id="GO:0005783">
    <property type="term" value="C:endoplasmic reticulum"/>
    <property type="evidence" value="ECO:0007669"/>
    <property type="project" value="UniProtKB-SubCell"/>
</dbReference>
<dbReference type="GO" id="GO:0005975">
    <property type="term" value="P:carbohydrate metabolic process"/>
    <property type="evidence" value="ECO:0007669"/>
    <property type="project" value="InterPro"/>
</dbReference>
<dbReference type="PANTHER" id="PTHR22762">
    <property type="entry name" value="ALPHA-GLUCOSIDASE"/>
    <property type="match status" value="1"/>
</dbReference>
<dbReference type="PANTHER" id="PTHR22762:SF54">
    <property type="entry name" value="BCDNA.GH04962"/>
    <property type="match status" value="1"/>
</dbReference>
<keyword evidence="7" id="KW-0325">Glycoprotein</keyword>
<keyword evidence="8 10" id="KW-0326">Glycosidase</keyword>
<feature type="domain" description="Glycosyl hydrolase family 31 C-terminal" evidence="14">
    <location>
        <begin position="640"/>
        <end position="730"/>
    </location>
</feature>
<evidence type="ECO:0000256" key="7">
    <source>
        <dbReference type="ARBA" id="ARBA00023180"/>
    </source>
</evidence>
<dbReference type="SUPFAM" id="SSF51445">
    <property type="entry name" value="(Trans)glycosidases"/>
    <property type="match status" value="1"/>
</dbReference>
<dbReference type="Pfam" id="PF01055">
    <property type="entry name" value="Glyco_hydro_31_2nd"/>
    <property type="match status" value="1"/>
</dbReference>
<sequence length="852" mass="97486">MMELLRLLVLGMALWATTAVADTNLDIPFPYNCSTKTTCSSLRLKLPNENEEFNAQLVNSSANNNSTLLFDLTNKRGNKLALSISAIEGKRFRVIVEEHDEHRYKLEHSLEKEPNLVKLTIVETSNISVTAQTESGSKIIVKTTPLSIEFYQDNALTSIFEGNRIIFEDTEESEAFTFSVQFPNANRLMGLHEHADNLKLRHTADFSIDPYRLRNTDYGTTEYSLNTTKSMYGSIPVIYGFGNKTSSGIFHHNAAEQWIDINNNRHSAYFMVDGGRLDLFVLLGPSLPETVRQYVDLTGKPHLPQLWALGYHQCRWAYNTTGDVMDTIGNFDTYDFPLDVLWLDIEYTSERKWFTWNASSFPDPVKLLNWVDAQGHRKLVPISDPHIKIDPAYKVYNDLLNGGWFVNNSDGLSPFVGECWPGNSSWVDYLNPEARDYYAQLHLYENFPSTSALGGYWNDMNEPTLFDNLYERTFPFDLVHHGGVKHRDVHNIYGMLQTMSTHKGLMTRDNGTLRPFILSRAYFAGSQRYANKWSGDNWGDFEDLRYSVPMALTSNLVGLPFYGADIPGFFGTATEELLVRWYQIGIWLPFFRAHAAQGSPRREPFRFGNKTQAILRKNMQLRYKHLPYWYTLFYENTVTGDPILRPLLYQYPEDPVGYDLDDEFLIGTDILTTSVYESNATSVRIYFPGQSDKWVLINGNSTHLYNGGTWANIPIDITFTPAFYRAGSIIPRKPRVLRSTADIKNDPLELHIVLDDHQKAKGRLYSDDFESFKYQNEKEYLYYSLAYDDATSTLTSSPIDTDNSPGNLTVQIDRVVIYTSDNADQMTVRKVEIDNTGKKLNTINFINSSIKL</sequence>
<dbReference type="InterPro" id="IPR048395">
    <property type="entry name" value="Glyco_hydro_31_C"/>
</dbReference>
<keyword evidence="16" id="KW-1185">Reference proteome</keyword>
<evidence type="ECO:0000259" key="14">
    <source>
        <dbReference type="Pfam" id="PF21365"/>
    </source>
</evidence>
<evidence type="ECO:0000256" key="10">
    <source>
        <dbReference type="RuleBase" id="RU361185"/>
    </source>
</evidence>
<keyword evidence="4 11" id="KW-0732">Signal</keyword>
<evidence type="ECO:0000259" key="12">
    <source>
        <dbReference type="Pfam" id="PF01055"/>
    </source>
</evidence>
<evidence type="ECO:0000256" key="4">
    <source>
        <dbReference type="ARBA" id="ARBA00022729"/>
    </source>
</evidence>
<dbReference type="Proteomes" id="UP001152799">
    <property type="component" value="Chromosome 3"/>
</dbReference>
<accession>A0A9N9MM45</accession>
<comment type="subcellular location">
    <subcellularLocation>
        <location evidence="1">Endoplasmic reticulum</location>
    </subcellularLocation>
</comment>
<dbReference type="GO" id="GO:0006491">
    <property type="term" value="P:N-glycan processing"/>
    <property type="evidence" value="ECO:0007669"/>
    <property type="project" value="TreeGrafter"/>
</dbReference>
<evidence type="ECO:0000256" key="8">
    <source>
        <dbReference type="ARBA" id="ARBA00023295"/>
    </source>
</evidence>
<dbReference type="GO" id="GO:0090599">
    <property type="term" value="F:alpha-glucosidase activity"/>
    <property type="evidence" value="ECO:0007669"/>
    <property type="project" value="TreeGrafter"/>
</dbReference>
<evidence type="ECO:0000313" key="16">
    <source>
        <dbReference type="Proteomes" id="UP001152799"/>
    </source>
</evidence>
<protein>
    <recommendedName>
        <fullName evidence="9">Glucosidase II subunit alpha</fullName>
    </recommendedName>
</protein>
<dbReference type="SUPFAM" id="SSF51011">
    <property type="entry name" value="Glycosyl hydrolase domain"/>
    <property type="match status" value="1"/>
</dbReference>
<dbReference type="SUPFAM" id="SSF74650">
    <property type="entry name" value="Galactose mutarotase-like"/>
    <property type="match status" value="1"/>
</dbReference>